<reference evidence="1" key="1">
    <citation type="journal article" date="2025" name="Int. J. Syst. Evol. Microbiol.">
        <title>Inconstantimicrobium mannanitabidum sp. nov., a novel member of the family Clostridiaceae isolated from anoxic soil under the treatment of reductive soil disinfestation.</title>
        <authorList>
            <person name="Ueki A."/>
            <person name="Tonouchi A."/>
            <person name="Honma S."/>
            <person name="Kaku N."/>
            <person name="Ueki K."/>
        </authorList>
    </citation>
    <scope>NUCLEOTIDE SEQUENCE</scope>
    <source>
        <strain evidence="1">TW13</strain>
    </source>
</reference>
<name>A0ACB5RGK5_9CLOT</name>
<dbReference type="EMBL" id="BROD01000001">
    <property type="protein sequence ID" value="GKX68196.1"/>
    <property type="molecule type" value="Genomic_DNA"/>
</dbReference>
<comment type="caution">
    <text evidence="1">The sequence shown here is derived from an EMBL/GenBank/DDBJ whole genome shotgun (WGS) entry which is preliminary data.</text>
</comment>
<keyword evidence="2" id="KW-1185">Reference proteome</keyword>
<evidence type="ECO:0000313" key="2">
    <source>
        <dbReference type="Proteomes" id="UP001058074"/>
    </source>
</evidence>
<accession>A0ACB5RGK5</accession>
<evidence type="ECO:0000313" key="1">
    <source>
        <dbReference type="EMBL" id="GKX68196.1"/>
    </source>
</evidence>
<organism evidence="1 2">
    <name type="scientific">Inconstantimicrobium mannanitabidum</name>
    <dbReference type="NCBI Taxonomy" id="1604901"/>
    <lineage>
        <taxon>Bacteria</taxon>
        <taxon>Bacillati</taxon>
        <taxon>Bacillota</taxon>
        <taxon>Clostridia</taxon>
        <taxon>Eubacteriales</taxon>
        <taxon>Clostridiaceae</taxon>
        <taxon>Inconstantimicrobium</taxon>
    </lineage>
</organism>
<protein>
    <submittedName>
        <fullName evidence="1">GntR family transcriptional regulator</fullName>
    </submittedName>
</protein>
<proteinExistence type="predicted"/>
<gene>
    <name evidence="1" type="ORF">rsdtw13_34540</name>
</gene>
<dbReference type="Proteomes" id="UP001058074">
    <property type="component" value="Unassembled WGS sequence"/>
</dbReference>
<sequence>MFSFSPLIDKTADKPIYYQLYEYIKQEIINGNIKGNEKLPSLRKLSQSLQLSKNTVESAYEQLYSEGYVKRIPKVGYLVEEIQFELLREDKFIDSSRFTDENSDAKMKFKYDFAPLYMDKECYDVKPLKRIINSILNKEFESMLSYGDPQGEYELRCELAKYIFENRGVHCQPNQIIVGAGTQYCLNLICQMLRENFECIGMEEPGSSYIRYIFERNQFNIQPINVGMEGLDVGQLENNKDCKIVFATPSHQFPKGVIMSAKNRLQLLNWAQENDGIIIEDDYDSEMRFVGKPIPALKSLDKVDRVIYLGTFSKLFIPSLRVSFMVLPKWLLEAYFEKYRMHSQTASKLNQITLARYMKQGYFESHLRKMKRHYENKYKIITKAVHNYMGDRVNLITSSAGMRVILEIKTNLTEAEVVNLASYANINISPISKYYIEKNSSSSNGLVRVLISYKGIPTNEIEQAIRCLNDAWFKK</sequence>